<dbReference type="PANTHER" id="PTHR31635">
    <property type="entry name" value="REVERSE TRANSCRIPTASE DOMAIN-CONTAINING PROTEIN-RELATED"/>
    <property type="match status" value="1"/>
</dbReference>
<gene>
    <name evidence="2" type="ORF">A2U01_0001079</name>
</gene>
<dbReference type="GO" id="GO:0003964">
    <property type="term" value="F:RNA-directed DNA polymerase activity"/>
    <property type="evidence" value="ECO:0007669"/>
    <property type="project" value="UniProtKB-KW"/>
</dbReference>
<dbReference type="CDD" id="cd01650">
    <property type="entry name" value="RT_nLTR_like"/>
    <property type="match status" value="1"/>
</dbReference>
<dbReference type="Proteomes" id="UP000265520">
    <property type="component" value="Unassembled WGS sequence"/>
</dbReference>
<dbReference type="Pfam" id="PF00078">
    <property type="entry name" value="RVT_1"/>
    <property type="match status" value="1"/>
</dbReference>
<dbReference type="InterPro" id="IPR043502">
    <property type="entry name" value="DNA/RNA_pol_sf"/>
</dbReference>
<sequence>MKKSAFTIYTTMKKEIRREEFKGSNKRRLPNEGSLSKHESLAGKRKLWDDLVHLKHSVRGEWCIGGDFNVVLHPSERRGTDGKAMSRLDCFLLSEGFMEKSGISGQWIGDRDISDHCPIWLLCSSRDWGPKPFRVVNAWLEHPVFKNFVESSWRSFKVSGKKAYVLKEKLKLLKESLKRWNKDVFGILDLNIDKTVADINDFESLAANNIGNLDYIKRDGLNKDFWKQIHYKESLIKKKSRTKWEGWVQGVEEVKTFVKNYFAHNFDEEWTTRPNLDGIQFKTLSELDNVTLLEPFSADEVRDVVWSCDGDKWPGPDGFNFNFLKACWDILKEDIMDFLHEFHSHATLPKAITASFLALIPKKDHPQALSDYRPICLVGCLYKILSKVLAARLKKVLGKLISECQSAFLPNRQILDGVLVVNELIDLAKRRNDNCLLLKVDFERVYDTVNWSFLEYMMRRMGFAHGWIQWMRACIFNSSMSVLVNGSPTEDFVVGKGLRQGDPLSPFLFLIAAEGLTGMMHKAVSNGTFHGYKVSDDLHFHTLQFADDTILIGKGNWNNLWSIKTVLRSFELVSGLKINFFKSKLYVINLDEIFLKVASAFLHCGVESIPFRFLGIPVGANPRRKITWNPIVDNMKKRLSSWNGRNLSIGGRVTLINSVEVRLQSIWWRDIMKIGGEESGSWFKSNVCNVLGNGTTILFWQERWV</sequence>
<dbReference type="InterPro" id="IPR000477">
    <property type="entry name" value="RT_dom"/>
</dbReference>
<evidence type="ECO:0000313" key="3">
    <source>
        <dbReference type="Proteomes" id="UP000265520"/>
    </source>
</evidence>
<dbReference type="AlphaFoldDB" id="A0A392LZ56"/>
<dbReference type="PROSITE" id="PS50878">
    <property type="entry name" value="RT_POL"/>
    <property type="match status" value="1"/>
</dbReference>
<keyword evidence="2" id="KW-0695">RNA-directed DNA polymerase</keyword>
<keyword evidence="2" id="KW-0808">Transferase</keyword>
<name>A0A392LZ56_9FABA</name>
<feature type="non-terminal residue" evidence="2">
    <location>
        <position position="705"/>
    </location>
</feature>
<dbReference type="PANTHER" id="PTHR31635:SF196">
    <property type="entry name" value="REVERSE TRANSCRIPTASE DOMAIN-CONTAINING PROTEIN-RELATED"/>
    <property type="match status" value="1"/>
</dbReference>
<protein>
    <submittedName>
        <fullName evidence="2">LINE-1 reverse transcriptase like</fullName>
    </submittedName>
</protein>
<comment type="caution">
    <text evidence="2">The sequence shown here is derived from an EMBL/GenBank/DDBJ whole genome shotgun (WGS) entry which is preliminary data.</text>
</comment>
<feature type="domain" description="Reverse transcriptase" evidence="1">
    <location>
        <begin position="341"/>
        <end position="618"/>
    </location>
</feature>
<evidence type="ECO:0000313" key="2">
    <source>
        <dbReference type="EMBL" id="MCH80312.1"/>
    </source>
</evidence>
<keyword evidence="3" id="KW-1185">Reference proteome</keyword>
<dbReference type="EMBL" id="LXQA010000912">
    <property type="protein sequence ID" value="MCH80312.1"/>
    <property type="molecule type" value="Genomic_DNA"/>
</dbReference>
<proteinExistence type="predicted"/>
<dbReference type="Gene3D" id="3.60.10.10">
    <property type="entry name" value="Endonuclease/exonuclease/phosphatase"/>
    <property type="match status" value="1"/>
</dbReference>
<accession>A0A392LZ56</accession>
<dbReference type="SUPFAM" id="SSF56219">
    <property type="entry name" value="DNase I-like"/>
    <property type="match status" value="1"/>
</dbReference>
<dbReference type="InterPro" id="IPR036691">
    <property type="entry name" value="Endo/exonu/phosph_ase_sf"/>
</dbReference>
<evidence type="ECO:0000259" key="1">
    <source>
        <dbReference type="PROSITE" id="PS50878"/>
    </source>
</evidence>
<organism evidence="2 3">
    <name type="scientific">Trifolium medium</name>
    <dbReference type="NCBI Taxonomy" id="97028"/>
    <lineage>
        <taxon>Eukaryota</taxon>
        <taxon>Viridiplantae</taxon>
        <taxon>Streptophyta</taxon>
        <taxon>Embryophyta</taxon>
        <taxon>Tracheophyta</taxon>
        <taxon>Spermatophyta</taxon>
        <taxon>Magnoliopsida</taxon>
        <taxon>eudicotyledons</taxon>
        <taxon>Gunneridae</taxon>
        <taxon>Pentapetalae</taxon>
        <taxon>rosids</taxon>
        <taxon>fabids</taxon>
        <taxon>Fabales</taxon>
        <taxon>Fabaceae</taxon>
        <taxon>Papilionoideae</taxon>
        <taxon>50 kb inversion clade</taxon>
        <taxon>NPAAA clade</taxon>
        <taxon>Hologalegina</taxon>
        <taxon>IRL clade</taxon>
        <taxon>Trifolieae</taxon>
        <taxon>Trifolium</taxon>
    </lineage>
</organism>
<dbReference type="SUPFAM" id="SSF56672">
    <property type="entry name" value="DNA/RNA polymerases"/>
    <property type="match status" value="1"/>
</dbReference>
<reference evidence="2 3" key="1">
    <citation type="journal article" date="2018" name="Front. Plant Sci.">
        <title>Red Clover (Trifolium pratense) and Zigzag Clover (T. medium) - A Picture of Genomic Similarities and Differences.</title>
        <authorList>
            <person name="Dluhosova J."/>
            <person name="Istvanek J."/>
            <person name="Nedelnik J."/>
            <person name="Repkova J."/>
        </authorList>
    </citation>
    <scope>NUCLEOTIDE SEQUENCE [LARGE SCALE GENOMIC DNA]</scope>
    <source>
        <strain evidence="3">cv. 10/8</strain>
        <tissue evidence="2">Leaf</tissue>
    </source>
</reference>
<keyword evidence="2" id="KW-0548">Nucleotidyltransferase</keyword>